<dbReference type="GO" id="GO:0006534">
    <property type="term" value="P:cysteine metabolic process"/>
    <property type="evidence" value="ECO:0007669"/>
    <property type="project" value="UniProtKB-ARBA"/>
</dbReference>
<dbReference type="SUPFAM" id="SSF53686">
    <property type="entry name" value="Tryptophan synthase beta subunit-like PLP-dependent enzymes"/>
    <property type="match status" value="1"/>
</dbReference>
<accession>A0A0C2MKS9</accession>
<keyword evidence="3" id="KW-1185">Reference proteome</keyword>
<organism evidence="2 3">
    <name type="scientific">Thelohanellus kitauei</name>
    <name type="common">Myxosporean</name>
    <dbReference type="NCBI Taxonomy" id="669202"/>
    <lineage>
        <taxon>Eukaryota</taxon>
        <taxon>Metazoa</taxon>
        <taxon>Cnidaria</taxon>
        <taxon>Myxozoa</taxon>
        <taxon>Myxosporea</taxon>
        <taxon>Bivalvulida</taxon>
        <taxon>Platysporina</taxon>
        <taxon>Myxobolidae</taxon>
        <taxon>Thelohanellus</taxon>
    </lineage>
</organism>
<gene>
    <name evidence="2" type="ORF">RF11_01166</name>
</gene>
<evidence type="ECO:0000313" key="3">
    <source>
        <dbReference type="Proteomes" id="UP000031668"/>
    </source>
</evidence>
<feature type="domain" description="Tryptophan synthase beta chain-like PALP" evidence="1">
    <location>
        <begin position="1"/>
        <end position="109"/>
    </location>
</feature>
<name>A0A0C2MKS9_THEKT</name>
<sequence length="155" mass="17036">MGCTRYFHQYSPETRIIAVDSLGSVTFGQPPGKRFIPGLGSSQMPPIFNSAHLHDRLLVDERAAVGMCRWLARTNGVLAGGSTGTVLAGFCSMARQLNNYATCVVISPDTGERYLDSIYNDEWVNARFDGMKAVLEDPSRVFSLLDETVTRLEGE</sequence>
<dbReference type="Proteomes" id="UP000031668">
    <property type="component" value="Unassembled WGS sequence"/>
</dbReference>
<dbReference type="OrthoDB" id="728at2759"/>
<comment type="caution">
    <text evidence="2">The sequence shown here is derived from an EMBL/GenBank/DDBJ whole genome shotgun (WGS) entry which is preliminary data.</text>
</comment>
<protein>
    <submittedName>
        <fullName evidence="2">Putative siderophore biosynthesis protein SbnA</fullName>
    </submittedName>
</protein>
<dbReference type="InterPro" id="IPR001926">
    <property type="entry name" value="TrpB-like_PALP"/>
</dbReference>
<evidence type="ECO:0000313" key="2">
    <source>
        <dbReference type="EMBL" id="KII62191.1"/>
    </source>
</evidence>
<dbReference type="GO" id="GO:0009069">
    <property type="term" value="P:serine family amino acid metabolic process"/>
    <property type="evidence" value="ECO:0007669"/>
    <property type="project" value="UniProtKB-ARBA"/>
</dbReference>
<dbReference type="InterPro" id="IPR050214">
    <property type="entry name" value="Cys_Synth/Cystath_Beta-Synth"/>
</dbReference>
<dbReference type="AlphaFoldDB" id="A0A0C2MKS9"/>
<dbReference type="EMBL" id="JWZT01005091">
    <property type="protein sequence ID" value="KII62191.1"/>
    <property type="molecule type" value="Genomic_DNA"/>
</dbReference>
<evidence type="ECO:0000259" key="1">
    <source>
        <dbReference type="Pfam" id="PF00291"/>
    </source>
</evidence>
<dbReference type="GO" id="GO:0044272">
    <property type="term" value="P:sulfur compound biosynthetic process"/>
    <property type="evidence" value="ECO:0007669"/>
    <property type="project" value="UniProtKB-ARBA"/>
</dbReference>
<dbReference type="PANTHER" id="PTHR10314">
    <property type="entry name" value="CYSTATHIONINE BETA-SYNTHASE"/>
    <property type="match status" value="1"/>
</dbReference>
<dbReference type="Gene3D" id="3.40.50.1100">
    <property type="match status" value="1"/>
</dbReference>
<reference evidence="2 3" key="1">
    <citation type="journal article" date="2014" name="Genome Biol. Evol.">
        <title>The genome of the myxosporean Thelohanellus kitauei shows adaptations to nutrient acquisition within its fish host.</title>
        <authorList>
            <person name="Yang Y."/>
            <person name="Xiong J."/>
            <person name="Zhou Z."/>
            <person name="Huo F."/>
            <person name="Miao W."/>
            <person name="Ran C."/>
            <person name="Liu Y."/>
            <person name="Zhang J."/>
            <person name="Feng J."/>
            <person name="Wang M."/>
            <person name="Wang M."/>
            <person name="Wang L."/>
            <person name="Yao B."/>
        </authorList>
    </citation>
    <scope>NUCLEOTIDE SEQUENCE [LARGE SCALE GENOMIC DNA]</scope>
    <source>
        <strain evidence="2">Wuqing</strain>
    </source>
</reference>
<proteinExistence type="predicted"/>
<dbReference type="Pfam" id="PF00291">
    <property type="entry name" value="PALP"/>
    <property type="match status" value="1"/>
</dbReference>
<dbReference type="InterPro" id="IPR036052">
    <property type="entry name" value="TrpB-like_PALP_sf"/>
</dbReference>